<feature type="region of interest" description="Disordered" evidence="2">
    <location>
        <begin position="584"/>
        <end position="632"/>
    </location>
</feature>
<feature type="compositionally biased region" description="Polar residues" evidence="2">
    <location>
        <begin position="1566"/>
        <end position="1575"/>
    </location>
</feature>
<evidence type="ECO:0000313" key="3">
    <source>
        <dbReference type="EMBL" id="KAL0503042.1"/>
    </source>
</evidence>
<feature type="compositionally biased region" description="Low complexity" evidence="2">
    <location>
        <begin position="584"/>
        <end position="615"/>
    </location>
</feature>
<evidence type="ECO:0008006" key="5">
    <source>
        <dbReference type="Google" id="ProtNLM"/>
    </source>
</evidence>
<feature type="compositionally biased region" description="Basic and acidic residues" evidence="2">
    <location>
        <begin position="616"/>
        <end position="632"/>
    </location>
</feature>
<feature type="compositionally biased region" description="Polar residues" evidence="2">
    <location>
        <begin position="1120"/>
        <end position="1130"/>
    </location>
</feature>
<organism evidence="3 4">
    <name type="scientific">Leishmania shawi</name>
    <dbReference type="NCBI Taxonomy" id="5680"/>
    <lineage>
        <taxon>Eukaryota</taxon>
        <taxon>Discoba</taxon>
        <taxon>Euglenozoa</taxon>
        <taxon>Kinetoplastea</taxon>
        <taxon>Metakinetoplastina</taxon>
        <taxon>Trypanosomatida</taxon>
        <taxon>Trypanosomatidae</taxon>
        <taxon>Leishmaniinae</taxon>
        <taxon>Leishmania</taxon>
        <taxon>Leishmania guyanensis species complex</taxon>
    </lineage>
</organism>
<accession>A0ABR3E4V3</accession>
<sequence>MSSEGVNSLAQRVLSLEDIIRQQEQTISAVLQRLRDVEQYAAAESRSREQAQQQLQAAFGNHNGSTAETLNRMQALLQSHNDRLSTLQAEVQGQGAALRGTNDKHDVAFREMEKRLQADLSGAHQRAQTGETASAEAMRALQAQLQSMANVTQAVETRNHDDLVALQQQISAELAMQRQRCDNLESAIRDALRDVHGSLSGDVRSAGAQQRSDLEAAVQRINQELEALSQRTRIDMNQLHSTEQTDVSDLRRRIGDLEYGVREAVQAATNGLAHEVAQVAQHSQMQDKRQETAHQAILQELAKHDTQLETVDLNWRASVTDLGAKMREDVAATQQRSVAGDQALQSQVGALQDRLVEMANKLRGDLTALATSMQENCVRPLQEAHHTLSVQGQRMSRIADDYASMQDYVTTFAAHVDEDVGQSKQIMEAAVRAAHSDLLERINLISMPNTLHQDSDMRAEVNHSLAKLWEDAKGVFLTQRSLDDIQTQLMTLESAVRVELCALAERLNEVWRTVDKHRIGELRAAQQPITPAAVTGMAPEQSSSHHFAAASAAISTVTTPVASSFTRTHRNQVSAVLTKASKSTAELPTTGATATTAAPWSSKAARTSRASSVTAKAEEIYKDSDEQNERLRQHEEDIKALWASLQRLHTAQTLELSKPASSTQWNNVSTIHPPTAAGAEVDRASIEAQAAAREAAESAKAAESAQDECVRAANELRLAVQRVSVLEESLKMQLTEAKVMLSAATPKQQAQPPQPLPRKTDKPPAASFAAKTTPPYSSPPKQLVAKGEEETAKGEAAKDAKGEAETAKGEAAKDAKGEAETAKGEAETAKGEAETAKGEAETAKGEEETAKGEEETAKGEEETAKGEEETAKGEAAKDVKTGVSGAPASITPRSANRPTAHTRLSAEALATPADDLVEVPGMLTGEVFIVRKDKIDATSSASVRRRPATAGTATFLPRPMASSGALVRPTLGDNVVPEPSSHRGSSSEVLLPTHQFVRKREYSNFKDFTKREIDTIWVELLSMRRTHGLSKEEVLLYISQSKEQILGTVLNIVQQQEKEVLGILGNIKTQLTELDRNPDAVREIRVFPVDSGQNLENFVRSLSGYLKAVPVAAQAEPLSSAATAAGQPQSGVRKGVSRPATNRPAARRTGASTTATTTPLGQSLHPTERGNESGACTSHSSACSSLPVQPQLISPMVKRRASQPTLRPELQEAVCVSLEVSSPKSDSSSQRKPSHCPAPKHNFSASQQHARQYATDAVVHPQSARPARRLSEPECVVAQHQLASISSTTVQVSQAKSSPLSSEHASVGRQLLLGSLPAAASAGLGPSGGSDPCCYASPQSDHTAPPPDQLSSPSSSALRGCTGGDLKCFLKESKSPRNSTGSSFHLNPLQGIVGSRFPSPTVPGVRRAATATGVLATATPSRSIDSESQLLEADQRQPYTRLPRCPLRGHSLSLLTTSQAEAPDAPLPKDTSFEKYESVTICQESETSYQSVGSMRPLRSGVQHRSVDSMDGTSARGGISAVCVREPRHLYERQTPMPGQYRSLSAQFPTPMAQPHPRGYSPARDGSSTSVSIDTNPPRRPAQVHTTAVSGTIRLGPYRKPPGDDTNNLTIASRTSISSCIDHTPHVNVSGGRNDDRSTRSMHSALQSLDCSTPNQPHSSATMPSNVVPVRVLDNPVNRSDDSSSLDRSLVIVHPYNKP</sequence>
<reference evidence="3 4" key="1">
    <citation type="submission" date="2024-02" db="EMBL/GenBank/DDBJ databases">
        <title>FIRST GENOME SEQUENCES OF Leishmania (Viannia) shawi, Leishmania (Viannia) lindenbergi AND Leishmania (Viannia) utingensis.</title>
        <authorList>
            <person name="Resadore F."/>
            <person name="Custodio M.G.F."/>
            <person name="Boite M.C."/>
            <person name="Cupolillo E."/>
            <person name="Ferreira G.E.M."/>
        </authorList>
    </citation>
    <scope>NUCLEOTIDE SEQUENCE [LARGE SCALE GENOMIC DNA]</scope>
    <source>
        <strain evidence="3 4">MCEB/BR/1984/M8408</strain>
    </source>
</reference>
<comment type="caution">
    <text evidence="3">The sequence shown here is derived from an EMBL/GenBank/DDBJ whole genome shotgun (WGS) entry which is preliminary data.</text>
</comment>
<evidence type="ECO:0000256" key="1">
    <source>
        <dbReference type="SAM" id="Coils"/>
    </source>
</evidence>
<protein>
    <recommendedName>
        <fullName evidence="5">Actin interacting protein 3-like C-terminal domain-containing protein</fullName>
    </recommendedName>
</protein>
<dbReference type="SUPFAM" id="SSF101967">
    <property type="entry name" value="Adhesin YadA, collagen-binding domain"/>
    <property type="match status" value="1"/>
</dbReference>
<feature type="region of interest" description="Disordered" evidence="2">
    <location>
        <begin position="1548"/>
        <end position="1667"/>
    </location>
</feature>
<feature type="compositionally biased region" description="Low complexity" evidence="2">
    <location>
        <begin position="1138"/>
        <end position="1158"/>
    </location>
</feature>
<keyword evidence="1" id="KW-0175">Coiled coil</keyword>
<gene>
    <name evidence="3" type="ORF">Q4I29_004408</name>
</gene>
<feature type="region of interest" description="Disordered" evidence="2">
    <location>
        <begin position="743"/>
        <end position="902"/>
    </location>
</feature>
<feature type="compositionally biased region" description="Polar residues" evidence="2">
    <location>
        <begin position="1420"/>
        <end position="1429"/>
    </location>
</feature>
<dbReference type="Gene3D" id="2.150.10.10">
    <property type="entry name" value="Serralysin-like metalloprotease, C-terminal"/>
    <property type="match status" value="1"/>
</dbReference>
<feature type="region of interest" description="Disordered" evidence="2">
    <location>
        <begin position="1221"/>
        <end position="1251"/>
    </location>
</feature>
<feature type="compositionally biased region" description="Polar residues" evidence="2">
    <location>
        <begin position="1641"/>
        <end position="1665"/>
    </location>
</feature>
<feature type="region of interest" description="Disordered" evidence="2">
    <location>
        <begin position="1323"/>
        <end position="1358"/>
    </location>
</feature>
<dbReference type="Proteomes" id="UP001443563">
    <property type="component" value="Unassembled WGS sequence"/>
</dbReference>
<dbReference type="EMBL" id="JBAMZM010000027">
    <property type="protein sequence ID" value="KAL0503042.1"/>
    <property type="molecule type" value="Genomic_DNA"/>
</dbReference>
<keyword evidence="4" id="KW-1185">Reference proteome</keyword>
<feature type="coiled-coil region" evidence="1">
    <location>
        <begin position="167"/>
        <end position="231"/>
    </location>
</feature>
<feature type="region of interest" description="Disordered" evidence="2">
    <location>
        <begin position="1120"/>
        <end position="1182"/>
    </location>
</feature>
<feature type="coiled-coil region" evidence="1">
    <location>
        <begin position="688"/>
        <end position="722"/>
    </location>
</feature>
<feature type="compositionally biased region" description="Basic and acidic residues" evidence="2">
    <location>
        <begin position="786"/>
        <end position="880"/>
    </location>
</feature>
<feature type="region of interest" description="Disordered" evidence="2">
    <location>
        <begin position="1419"/>
        <end position="1445"/>
    </location>
</feature>
<name>A0ABR3E4V3_9TRYP</name>
<dbReference type="InterPro" id="IPR011049">
    <property type="entry name" value="Serralysin-like_metalloprot_C"/>
</dbReference>
<feature type="compositionally biased region" description="Polar residues" evidence="2">
    <location>
        <begin position="1605"/>
        <end position="1621"/>
    </location>
</feature>
<evidence type="ECO:0000256" key="2">
    <source>
        <dbReference type="SAM" id="MobiDB-lite"/>
    </source>
</evidence>
<proteinExistence type="predicted"/>
<evidence type="ECO:0000313" key="4">
    <source>
        <dbReference type="Proteomes" id="UP001443563"/>
    </source>
</evidence>
<feature type="compositionally biased region" description="Low complexity" evidence="2">
    <location>
        <begin position="1221"/>
        <end position="1231"/>
    </location>
</feature>